<dbReference type="InterPro" id="IPR012944">
    <property type="entry name" value="SusD_RagB_dom"/>
</dbReference>
<dbReference type="Pfam" id="PF14322">
    <property type="entry name" value="SusD-like_3"/>
    <property type="match status" value="1"/>
</dbReference>
<evidence type="ECO:0000313" key="9">
    <source>
        <dbReference type="Proteomes" id="UP000291117"/>
    </source>
</evidence>
<dbReference type="GO" id="GO:0009279">
    <property type="term" value="C:cell outer membrane"/>
    <property type="evidence" value="ECO:0007669"/>
    <property type="project" value="UniProtKB-SubCell"/>
</dbReference>
<dbReference type="Proteomes" id="UP000291117">
    <property type="component" value="Unassembled WGS sequence"/>
</dbReference>
<reference evidence="8 9" key="1">
    <citation type="submission" date="2019-02" db="EMBL/GenBank/DDBJ databases">
        <title>Pedobacter sp. RP-3-8 sp. nov., isolated from Arctic soil.</title>
        <authorList>
            <person name="Dahal R.H."/>
        </authorList>
    </citation>
    <scope>NUCLEOTIDE SEQUENCE [LARGE SCALE GENOMIC DNA]</scope>
    <source>
        <strain evidence="8 9">RP-3-8</strain>
    </source>
</reference>
<evidence type="ECO:0000313" key="8">
    <source>
        <dbReference type="EMBL" id="TCC98463.1"/>
    </source>
</evidence>
<comment type="caution">
    <text evidence="8">The sequence shown here is derived from an EMBL/GenBank/DDBJ whole genome shotgun (WGS) entry which is preliminary data.</text>
</comment>
<evidence type="ECO:0000259" key="6">
    <source>
        <dbReference type="Pfam" id="PF07980"/>
    </source>
</evidence>
<proteinExistence type="inferred from homology"/>
<dbReference type="InterPro" id="IPR011990">
    <property type="entry name" value="TPR-like_helical_dom_sf"/>
</dbReference>
<comment type="subcellular location">
    <subcellularLocation>
        <location evidence="1">Cell outer membrane</location>
    </subcellularLocation>
</comment>
<sequence length="445" mass="49791">MKIFNLLLAIGCIMVSQSSCKKYLDIKPKGIIIAQTITDYEGLLNSNTVANPFGTLPVLINPSDDLTSTSYSLVRNDDPSSNVYFWKSYITDLNSINTTMWSEMYRCIANLNVVTEGVMSATGGTEEKKRQYFAEALAAKSFCYYNLLIFFSPAYMPATASNKYGVPYVVTVDQGTAIPLRPTLKACLEQITGDLLNAIPNLPNEQTFKTRIDKYGGYAMLSRFYLYMHDYVNALKYANLALTSPKASIVDYNQYLSNLTLPATNVSPEELLNRFSGAGTFTLSKDLNARLIPSDLRWRILVNNPTAPRFNTSKYRPNLGISWAEVFLNKAECLARSGDISGALTIVNETIRKKRFDPLNYHPLTANSSDEAITAVLNERRIELMFRGVRWGDMKRLDAEGRMSSVKRFAADGVTVLTSLEPKSENYTFQIPLIVQQFNPGIPLN</sequence>
<dbReference type="Pfam" id="PF07980">
    <property type="entry name" value="SusD_RagB"/>
    <property type="match status" value="1"/>
</dbReference>
<dbReference type="Gene3D" id="1.25.40.390">
    <property type="match status" value="2"/>
</dbReference>
<dbReference type="OrthoDB" id="697229at2"/>
<dbReference type="AlphaFoldDB" id="A0A4R0NGQ9"/>
<evidence type="ECO:0000256" key="5">
    <source>
        <dbReference type="ARBA" id="ARBA00023237"/>
    </source>
</evidence>
<keyword evidence="3" id="KW-0732">Signal</keyword>
<protein>
    <submittedName>
        <fullName evidence="8">RagB/SusD family nutrient uptake outer membrane protein</fullName>
    </submittedName>
</protein>
<accession>A0A4R0NGQ9</accession>
<keyword evidence="9" id="KW-1185">Reference proteome</keyword>
<keyword evidence="5" id="KW-0998">Cell outer membrane</keyword>
<organism evidence="8 9">
    <name type="scientific">Pedobacter hiemivivus</name>
    <dbReference type="NCBI Taxonomy" id="2530454"/>
    <lineage>
        <taxon>Bacteria</taxon>
        <taxon>Pseudomonadati</taxon>
        <taxon>Bacteroidota</taxon>
        <taxon>Sphingobacteriia</taxon>
        <taxon>Sphingobacteriales</taxon>
        <taxon>Sphingobacteriaceae</taxon>
        <taxon>Pedobacter</taxon>
    </lineage>
</organism>
<feature type="domain" description="RagB/SusD" evidence="6">
    <location>
        <begin position="324"/>
        <end position="401"/>
    </location>
</feature>
<keyword evidence="4" id="KW-0472">Membrane</keyword>
<evidence type="ECO:0000256" key="4">
    <source>
        <dbReference type="ARBA" id="ARBA00023136"/>
    </source>
</evidence>
<name>A0A4R0NGQ9_9SPHI</name>
<dbReference type="SUPFAM" id="SSF48452">
    <property type="entry name" value="TPR-like"/>
    <property type="match status" value="1"/>
</dbReference>
<evidence type="ECO:0000256" key="1">
    <source>
        <dbReference type="ARBA" id="ARBA00004442"/>
    </source>
</evidence>
<dbReference type="InterPro" id="IPR033985">
    <property type="entry name" value="SusD-like_N"/>
</dbReference>
<evidence type="ECO:0000256" key="3">
    <source>
        <dbReference type="ARBA" id="ARBA00022729"/>
    </source>
</evidence>
<evidence type="ECO:0000256" key="2">
    <source>
        <dbReference type="ARBA" id="ARBA00006275"/>
    </source>
</evidence>
<evidence type="ECO:0000259" key="7">
    <source>
        <dbReference type="Pfam" id="PF14322"/>
    </source>
</evidence>
<dbReference type="EMBL" id="SJSM01000002">
    <property type="protein sequence ID" value="TCC98463.1"/>
    <property type="molecule type" value="Genomic_DNA"/>
</dbReference>
<feature type="domain" description="SusD-like N-terminal" evidence="7">
    <location>
        <begin position="69"/>
        <end position="226"/>
    </location>
</feature>
<gene>
    <name evidence="8" type="ORF">EZ444_04040</name>
</gene>
<comment type="similarity">
    <text evidence="2">Belongs to the SusD family.</text>
</comment>
<dbReference type="RefSeq" id="WP_131607446.1">
    <property type="nucleotide sequence ID" value="NZ_SJSM01000002.1"/>
</dbReference>